<feature type="non-terminal residue" evidence="2">
    <location>
        <position position="1"/>
    </location>
</feature>
<reference evidence="2" key="1">
    <citation type="submission" date="2020-03" db="EMBL/GenBank/DDBJ databases">
        <authorList>
            <person name="Weist P."/>
        </authorList>
    </citation>
    <scope>NUCLEOTIDE SEQUENCE</scope>
</reference>
<keyword evidence="3" id="KW-1185">Reference proteome</keyword>
<comment type="caution">
    <text evidence="2">The sequence shown here is derived from an EMBL/GenBank/DDBJ whole genome shotgun (WGS) entry which is preliminary data.</text>
</comment>
<feature type="region of interest" description="Disordered" evidence="1">
    <location>
        <begin position="34"/>
        <end position="94"/>
    </location>
</feature>
<feature type="compositionally biased region" description="Pro residues" evidence="1">
    <location>
        <begin position="46"/>
        <end position="56"/>
    </location>
</feature>
<accession>A0A9N7YSI2</accession>
<feature type="compositionally biased region" description="Low complexity" evidence="1">
    <location>
        <begin position="85"/>
        <end position="94"/>
    </location>
</feature>
<sequence length="118" mass="12913">KCCLSSYNSTDLIAEGRAIYNGVYRVAPSHDTLVPNRLLQKGRRGTPPPMTIPEPNPCSSTSLTPPPPDRAPTTPQQKPAFSHYPSLSPTLKSPTLSLPFSDKSTIDRLFRNLPLSLK</sequence>
<proteinExistence type="predicted"/>
<organism evidence="2 3">
    <name type="scientific">Pleuronectes platessa</name>
    <name type="common">European plaice</name>
    <dbReference type="NCBI Taxonomy" id="8262"/>
    <lineage>
        <taxon>Eukaryota</taxon>
        <taxon>Metazoa</taxon>
        <taxon>Chordata</taxon>
        <taxon>Craniata</taxon>
        <taxon>Vertebrata</taxon>
        <taxon>Euteleostomi</taxon>
        <taxon>Actinopterygii</taxon>
        <taxon>Neopterygii</taxon>
        <taxon>Teleostei</taxon>
        <taxon>Neoteleostei</taxon>
        <taxon>Acanthomorphata</taxon>
        <taxon>Carangaria</taxon>
        <taxon>Pleuronectiformes</taxon>
        <taxon>Pleuronectoidei</taxon>
        <taxon>Pleuronectidae</taxon>
        <taxon>Pleuronectes</taxon>
    </lineage>
</organism>
<evidence type="ECO:0000313" key="2">
    <source>
        <dbReference type="EMBL" id="CAB1435359.1"/>
    </source>
</evidence>
<protein>
    <submittedName>
        <fullName evidence="2">Uncharacterized protein</fullName>
    </submittedName>
</protein>
<evidence type="ECO:0000256" key="1">
    <source>
        <dbReference type="SAM" id="MobiDB-lite"/>
    </source>
</evidence>
<evidence type="ECO:0000313" key="3">
    <source>
        <dbReference type="Proteomes" id="UP001153269"/>
    </source>
</evidence>
<dbReference type="AlphaFoldDB" id="A0A9N7YSI2"/>
<name>A0A9N7YSI2_PLEPL</name>
<gene>
    <name evidence="2" type="ORF">PLEPLA_LOCUS23439</name>
</gene>
<dbReference type="Proteomes" id="UP001153269">
    <property type="component" value="Unassembled WGS sequence"/>
</dbReference>
<dbReference type="EMBL" id="CADEAL010001767">
    <property type="protein sequence ID" value="CAB1435359.1"/>
    <property type="molecule type" value="Genomic_DNA"/>
</dbReference>